<keyword evidence="1" id="KW-0472">Membrane</keyword>
<dbReference type="Pfam" id="PF00115">
    <property type="entry name" value="COX1"/>
    <property type="match status" value="1"/>
</dbReference>
<evidence type="ECO:0000256" key="1">
    <source>
        <dbReference type="SAM" id="Phobius"/>
    </source>
</evidence>
<dbReference type="PANTHER" id="PTHR10422:SF18">
    <property type="entry name" value="CYTOCHROME C OXIDASE SUBUNIT 1"/>
    <property type="match status" value="1"/>
</dbReference>
<reference evidence="3" key="1">
    <citation type="submission" date="2018-05" db="EMBL/GenBank/DDBJ databases">
        <authorList>
            <person name="Lanie J.A."/>
            <person name="Ng W.-L."/>
            <person name="Kazmierczak K.M."/>
            <person name="Andrzejewski T.M."/>
            <person name="Davidsen T.M."/>
            <person name="Wayne K.J."/>
            <person name="Tettelin H."/>
            <person name="Glass J.I."/>
            <person name="Rusch D."/>
            <person name="Podicherti R."/>
            <person name="Tsui H.-C.T."/>
            <person name="Winkler M.E."/>
        </authorList>
    </citation>
    <scope>NUCLEOTIDE SEQUENCE</scope>
</reference>
<dbReference type="Gene3D" id="1.20.210.10">
    <property type="entry name" value="Cytochrome c oxidase-like, subunit I domain"/>
    <property type="match status" value="1"/>
</dbReference>
<dbReference type="PANTHER" id="PTHR10422">
    <property type="entry name" value="CYTOCHROME C OXIDASE SUBUNIT 1"/>
    <property type="match status" value="1"/>
</dbReference>
<dbReference type="GO" id="GO:0009060">
    <property type="term" value="P:aerobic respiration"/>
    <property type="evidence" value="ECO:0007669"/>
    <property type="project" value="InterPro"/>
</dbReference>
<gene>
    <name evidence="3" type="ORF">METZ01_LOCUS491481</name>
</gene>
<proteinExistence type="predicted"/>
<evidence type="ECO:0000259" key="2">
    <source>
        <dbReference type="PROSITE" id="PS50855"/>
    </source>
</evidence>
<dbReference type="AlphaFoldDB" id="A0A383D245"/>
<name>A0A383D245_9ZZZZ</name>
<dbReference type="InterPro" id="IPR000883">
    <property type="entry name" value="Cyt_C_Oxase_1"/>
</dbReference>
<sequence length="183" mass="19368">MSSTDAYVGEHAHHPTGWRRWLYSTNHKDIGTMYLVFAIIAGLIGAAFSIAMRIELSAPGDGLFGGNHHSYNVFVTAHALLMIFFMIMPAMIGGFGNWLVPIMIGAPDMAFPRLNNVAFWLLIPSLTLLLSSAFVEGAPGGLGAGTGWTIYPPLSSSAGHPGPAVDLVIFSLHLAGASSILSS</sequence>
<accession>A0A383D245</accession>
<dbReference type="InterPro" id="IPR036927">
    <property type="entry name" value="Cyt_c_oxase-like_su1_sf"/>
</dbReference>
<feature type="transmembrane region" description="Helical" evidence="1">
    <location>
        <begin position="31"/>
        <end position="52"/>
    </location>
</feature>
<dbReference type="SUPFAM" id="SSF81442">
    <property type="entry name" value="Cytochrome c oxidase subunit I-like"/>
    <property type="match status" value="1"/>
</dbReference>
<dbReference type="GO" id="GO:0022904">
    <property type="term" value="P:respiratory electron transport chain"/>
    <property type="evidence" value="ECO:0007669"/>
    <property type="project" value="TreeGrafter"/>
</dbReference>
<dbReference type="GO" id="GO:0020037">
    <property type="term" value="F:heme binding"/>
    <property type="evidence" value="ECO:0007669"/>
    <property type="project" value="InterPro"/>
</dbReference>
<evidence type="ECO:0000313" key="3">
    <source>
        <dbReference type="EMBL" id="SVE38627.1"/>
    </source>
</evidence>
<dbReference type="InterPro" id="IPR023616">
    <property type="entry name" value="Cyt_c_oxase-like_su1_dom"/>
</dbReference>
<protein>
    <recommendedName>
        <fullName evidence="2">Cytochrome oxidase subunit I profile domain-containing protein</fullName>
    </recommendedName>
</protein>
<feature type="transmembrane region" description="Helical" evidence="1">
    <location>
        <begin position="73"/>
        <end position="97"/>
    </location>
</feature>
<dbReference type="GO" id="GO:0015990">
    <property type="term" value="P:electron transport coupled proton transport"/>
    <property type="evidence" value="ECO:0007669"/>
    <property type="project" value="TreeGrafter"/>
</dbReference>
<dbReference type="PROSITE" id="PS50855">
    <property type="entry name" value="COX1"/>
    <property type="match status" value="1"/>
</dbReference>
<dbReference type="GO" id="GO:0016020">
    <property type="term" value="C:membrane"/>
    <property type="evidence" value="ECO:0007669"/>
    <property type="project" value="InterPro"/>
</dbReference>
<keyword evidence="1" id="KW-1133">Transmembrane helix</keyword>
<dbReference type="EMBL" id="UINC01213723">
    <property type="protein sequence ID" value="SVE38627.1"/>
    <property type="molecule type" value="Genomic_DNA"/>
</dbReference>
<dbReference type="PRINTS" id="PR01165">
    <property type="entry name" value="CYCOXIDASEI"/>
</dbReference>
<organism evidence="3">
    <name type="scientific">marine metagenome</name>
    <dbReference type="NCBI Taxonomy" id="408172"/>
    <lineage>
        <taxon>unclassified sequences</taxon>
        <taxon>metagenomes</taxon>
        <taxon>ecological metagenomes</taxon>
    </lineage>
</organism>
<keyword evidence="1" id="KW-0812">Transmembrane</keyword>
<feature type="non-terminal residue" evidence="3">
    <location>
        <position position="183"/>
    </location>
</feature>
<feature type="domain" description="Cytochrome oxidase subunit I profile" evidence="2">
    <location>
        <begin position="21"/>
        <end position="183"/>
    </location>
</feature>
<feature type="transmembrane region" description="Helical" evidence="1">
    <location>
        <begin position="117"/>
        <end position="135"/>
    </location>
</feature>
<dbReference type="GO" id="GO:0004129">
    <property type="term" value="F:cytochrome-c oxidase activity"/>
    <property type="evidence" value="ECO:0007669"/>
    <property type="project" value="InterPro"/>
</dbReference>